<feature type="region of interest" description="Disordered" evidence="5">
    <location>
        <begin position="80"/>
        <end position="115"/>
    </location>
</feature>
<evidence type="ECO:0000256" key="4">
    <source>
        <dbReference type="RuleBase" id="RU365058"/>
    </source>
</evidence>
<organism evidence="6 7">
    <name type="scientific">Xenoophorus captivus</name>
    <dbReference type="NCBI Taxonomy" id="1517983"/>
    <lineage>
        <taxon>Eukaryota</taxon>
        <taxon>Metazoa</taxon>
        <taxon>Chordata</taxon>
        <taxon>Craniata</taxon>
        <taxon>Vertebrata</taxon>
        <taxon>Euteleostomi</taxon>
        <taxon>Actinopterygii</taxon>
        <taxon>Neopterygii</taxon>
        <taxon>Teleostei</taxon>
        <taxon>Neoteleostei</taxon>
        <taxon>Acanthomorphata</taxon>
        <taxon>Ovalentaria</taxon>
        <taxon>Atherinomorphae</taxon>
        <taxon>Cyprinodontiformes</taxon>
        <taxon>Goodeidae</taxon>
        <taxon>Xenoophorus</taxon>
    </lineage>
</organism>
<comment type="caution">
    <text evidence="6">The sequence shown here is derived from an EMBL/GenBank/DDBJ whole genome shotgun (WGS) entry which is preliminary data.</text>
</comment>
<keyword evidence="3 4" id="KW-0539">Nucleus</keyword>
<dbReference type="InterPro" id="IPR050311">
    <property type="entry name" value="ORC1/CDC6"/>
</dbReference>
<dbReference type="PANTHER" id="PTHR10763">
    <property type="entry name" value="CELL DIVISION CONTROL PROTEIN 6-RELATED"/>
    <property type="match status" value="1"/>
</dbReference>
<feature type="non-terminal residue" evidence="6">
    <location>
        <position position="1"/>
    </location>
</feature>
<sequence length="147" mass="16262">LDLLWTRKQNVMYNLFDWPTRRHARLVLLTVANTMDLPERVMINRVASRLQSVYRVTGPIVPWSDPDVLRAVHLQAAAADHHVSPEQGESLRGGRSAAGFQEGSGSVGRRSPVFGHLSESDGDLRALGHRPVQRGIGAPVAHYVENI</sequence>
<comment type="subunit">
    <text evidence="4">ORC is composed of six subunits.</text>
</comment>
<keyword evidence="4" id="KW-0067">ATP-binding</keyword>
<keyword evidence="2 4" id="KW-0238">DNA-binding</keyword>
<dbReference type="InterPro" id="IPR027417">
    <property type="entry name" value="P-loop_NTPase"/>
</dbReference>
<dbReference type="PANTHER" id="PTHR10763:SF23">
    <property type="entry name" value="ORIGIN RECOGNITION COMPLEX SUBUNIT 1"/>
    <property type="match status" value="1"/>
</dbReference>
<evidence type="ECO:0000313" key="7">
    <source>
        <dbReference type="Proteomes" id="UP001434883"/>
    </source>
</evidence>
<proteinExistence type="inferred from homology"/>
<keyword evidence="7" id="KW-1185">Reference proteome</keyword>
<comment type="subcellular location">
    <subcellularLocation>
        <location evidence="1 4">Nucleus</location>
    </subcellularLocation>
</comment>
<comment type="similarity">
    <text evidence="4">Belongs to the ORC1 family.</text>
</comment>
<evidence type="ECO:0000256" key="5">
    <source>
        <dbReference type="SAM" id="MobiDB-lite"/>
    </source>
</evidence>
<dbReference type="Proteomes" id="UP001434883">
    <property type="component" value="Unassembled WGS sequence"/>
</dbReference>
<name>A0ABV0QAI0_9TELE</name>
<evidence type="ECO:0000256" key="2">
    <source>
        <dbReference type="ARBA" id="ARBA00023125"/>
    </source>
</evidence>
<keyword evidence="4" id="KW-0547">Nucleotide-binding</keyword>
<gene>
    <name evidence="6" type="ORF">XENOCAPTIV_017353</name>
</gene>
<evidence type="ECO:0000256" key="3">
    <source>
        <dbReference type="ARBA" id="ARBA00023242"/>
    </source>
</evidence>
<evidence type="ECO:0000256" key="1">
    <source>
        <dbReference type="ARBA" id="ARBA00004123"/>
    </source>
</evidence>
<evidence type="ECO:0000313" key="6">
    <source>
        <dbReference type="EMBL" id="MEQ2192791.1"/>
    </source>
</evidence>
<dbReference type="EMBL" id="JAHRIN010003614">
    <property type="protein sequence ID" value="MEQ2192791.1"/>
    <property type="molecule type" value="Genomic_DNA"/>
</dbReference>
<protein>
    <recommendedName>
        <fullName evidence="4">Origin recognition complex subunit 1</fullName>
    </recommendedName>
</protein>
<accession>A0ABV0QAI0</accession>
<comment type="function">
    <text evidence="4">Component of the origin recognition complex (ORC) that binds origins of replication. DNA-binding is ATP-dependent, however specific DNA sequences that define origins of replication have not been identified so far. ORC is required to assemble the pre-replication complex necessary to initiate DNA replication.</text>
</comment>
<dbReference type="Gene3D" id="3.40.50.300">
    <property type="entry name" value="P-loop containing nucleotide triphosphate hydrolases"/>
    <property type="match status" value="1"/>
</dbReference>
<keyword evidence="4" id="KW-0235">DNA replication</keyword>
<reference evidence="6 7" key="1">
    <citation type="submission" date="2021-06" db="EMBL/GenBank/DDBJ databases">
        <authorList>
            <person name="Palmer J.M."/>
        </authorList>
    </citation>
    <scope>NUCLEOTIDE SEQUENCE [LARGE SCALE GENOMIC DNA]</scope>
    <source>
        <strain evidence="6 7">XC_2019</strain>
        <tissue evidence="6">Muscle</tissue>
    </source>
</reference>